<evidence type="ECO:0008006" key="3">
    <source>
        <dbReference type="Google" id="ProtNLM"/>
    </source>
</evidence>
<reference evidence="1 2" key="1">
    <citation type="submission" date="2017-07" db="EMBL/GenBank/DDBJ databases">
        <title>Draft whole genome sequences of clinical Proprionibacteriaceae strains.</title>
        <authorList>
            <person name="Bernier A.-M."/>
            <person name="Bernard K."/>
            <person name="Domingo M.-C."/>
        </authorList>
    </citation>
    <scope>NUCLEOTIDE SEQUENCE [LARGE SCALE GENOMIC DNA]</scope>
    <source>
        <strain evidence="1 2">NML 130396</strain>
    </source>
</reference>
<evidence type="ECO:0000313" key="1">
    <source>
        <dbReference type="EMBL" id="OYO21868.1"/>
    </source>
</evidence>
<protein>
    <recommendedName>
        <fullName evidence="3">TniQ protein</fullName>
    </recommendedName>
</protein>
<keyword evidence="2" id="KW-1185">Reference proteome</keyword>
<name>A0A255H2E9_9ACTN</name>
<organism evidence="1 2">
    <name type="scientific">Enemella dayhoffiae</name>
    <dbReference type="NCBI Taxonomy" id="2016507"/>
    <lineage>
        <taxon>Bacteria</taxon>
        <taxon>Bacillati</taxon>
        <taxon>Actinomycetota</taxon>
        <taxon>Actinomycetes</taxon>
        <taxon>Propionibacteriales</taxon>
        <taxon>Propionibacteriaceae</taxon>
        <taxon>Enemella</taxon>
    </lineage>
</organism>
<comment type="caution">
    <text evidence="1">The sequence shown here is derived from an EMBL/GenBank/DDBJ whole genome shotgun (WGS) entry which is preliminary data.</text>
</comment>
<dbReference type="EMBL" id="NMVQ01000012">
    <property type="protein sequence ID" value="OYO21868.1"/>
    <property type="molecule type" value="Genomic_DNA"/>
</dbReference>
<dbReference type="OrthoDB" id="4922445at2"/>
<sequence length="271" mass="30369">MQQTRPLPVPTRLFGGEGVETYSRRAAARNGTDARWIEKALWDMDIVRSLSPRHPTRLQAWRELGGLRDDAFVMPDTIGGDWVTDRFFCRVCTAGLDVRGRAPHVGLVCVRHKRWLGITDQPAVHRLPALLSAEVHFRARLASKFVLFDSPAMRIGAECARVALSPATIQNRQDQSGLPLDAVIYPEQVAFARIAVRPSLLATAVDPATEPSHVRAALDRESRRVVPDEDMNEPWRASTRLQTIMFALRAHALNATATGPDRWNLLRHLPR</sequence>
<dbReference type="Proteomes" id="UP000216311">
    <property type="component" value="Unassembled WGS sequence"/>
</dbReference>
<dbReference type="RefSeq" id="WP_094363612.1">
    <property type="nucleotide sequence ID" value="NZ_NMVQ01000012.1"/>
</dbReference>
<accession>A0A255H2E9</accession>
<gene>
    <name evidence="1" type="ORF">CGZ93_07940</name>
</gene>
<evidence type="ECO:0000313" key="2">
    <source>
        <dbReference type="Proteomes" id="UP000216311"/>
    </source>
</evidence>
<proteinExistence type="predicted"/>
<dbReference type="AlphaFoldDB" id="A0A255H2E9"/>